<comment type="caution">
    <text evidence="2">The sequence shown here is derived from an EMBL/GenBank/DDBJ whole genome shotgun (WGS) entry which is preliminary data.</text>
</comment>
<dbReference type="InterPro" id="IPR052055">
    <property type="entry name" value="Hepadnavirus_pol/RT"/>
</dbReference>
<evidence type="ECO:0000313" key="3">
    <source>
        <dbReference type="Proteomes" id="UP000324800"/>
    </source>
</evidence>
<reference evidence="2 3" key="1">
    <citation type="submission" date="2019-03" db="EMBL/GenBank/DDBJ databases">
        <title>Single cell metagenomics reveals metabolic interactions within the superorganism composed of flagellate Streblomastix strix and complex community of Bacteroidetes bacteria on its surface.</title>
        <authorList>
            <person name="Treitli S.C."/>
            <person name="Kolisko M."/>
            <person name="Husnik F."/>
            <person name="Keeling P."/>
            <person name="Hampl V."/>
        </authorList>
    </citation>
    <scope>NUCLEOTIDE SEQUENCE [LARGE SCALE GENOMIC DNA]</scope>
    <source>
        <strain evidence="2">ST1C</strain>
    </source>
</reference>
<dbReference type="PANTHER" id="PTHR33050">
    <property type="entry name" value="REVERSE TRANSCRIPTASE DOMAIN-CONTAINING PROTEIN"/>
    <property type="match status" value="1"/>
</dbReference>
<evidence type="ECO:0000256" key="1">
    <source>
        <dbReference type="SAM" id="MobiDB-lite"/>
    </source>
</evidence>
<name>A0A5J4UBG2_9EUKA</name>
<dbReference type="AlphaFoldDB" id="A0A5J4UBG2"/>
<organism evidence="2 3">
    <name type="scientific">Streblomastix strix</name>
    <dbReference type="NCBI Taxonomy" id="222440"/>
    <lineage>
        <taxon>Eukaryota</taxon>
        <taxon>Metamonada</taxon>
        <taxon>Preaxostyla</taxon>
        <taxon>Oxymonadida</taxon>
        <taxon>Streblomastigidae</taxon>
        <taxon>Streblomastix</taxon>
    </lineage>
</organism>
<dbReference type="PANTHER" id="PTHR33050:SF7">
    <property type="entry name" value="RIBONUCLEASE H"/>
    <property type="match status" value="1"/>
</dbReference>
<gene>
    <name evidence="2" type="ORF">EZS28_036674</name>
</gene>
<dbReference type="Proteomes" id="UP000324800">
    <property type="component" value="Unassembled WGS sequence"/>
</dbReference>
<sequence length="159" mass="18769">MIFRQTRSQMNLNPTIDLFSQHINNLLPRFMSTIREHEEIAIDALNQTWKMEIPWIHPPIHLLPAVQKKIEEQHIEVMIIAPLWPCQIWYSELVNENVQSFIHGWRNQILELETSLIKKNLKLSSSKICSFLMDRGPGKEEDTHDGLNECKTYPQEQQI</sequence>
<proteinExistence type="predicted"/>
<dbReference type="EMBL" id="SNRW01017966">
    <property type="protein sequence ID" value="KAA6367798.1"/>
    <property type="molecule type" value="Genomic_DNA"/>
</dbReference>
<protein>
    <submittedName>
        <fullName evidence="2">Uncharacterized protein</fullName>
    </submittedName>
</protein>
<evidence type="ECO:0000313" key="2">
    <source>
        <dbReference type="EMBL" id="KAA6367798.1"/>
    </source>
</evidence>
<feature type="region of interest" description="Disordered" evidence="1">
    <location>
        <begin position="140"/>
        <end position="159"/>
    </location>
</feature>
<accession>A0A5J4UBG2</accession>